<evidence type="ECO:0000313" key="4">
    <source>
        <dbReference type="Proteomes" id="UP000642014"/>
    </source>
</evidence>
<dbReference type="InterPro" id="IPR012340">
    <property type="entry name" value="NA-bd_OB-fold"/>
</dbReference>
<sequence length="113" mass="12511">MLRARPARRRANRGPTGYTSPETRMRPDPAGTPLARVPDAEEEAAVEGRSKGFVQSFNRLGGYGFVVPVGSREQVWFSAEDIEDESRTVSEGQQVSFVLVLGDGRFEAKELRL</sequence>
<dbReference type="InterPro" id="IPR011129">
    <property type="entry name" value="CSD"/>
</dbReference>
<dbReference type="InterPro" id="IPR002059">
    <property type="entry name" value="CSP_DNA-bd"/>
</dbReference>
<dbReference type="AlphaFoldDB" id="A0AAV4KTI2"/>
<dbReference type="EMBL" id="BMSJ01000017">
    <property type="protein sequence ID" value="GGR51070.1"/>
    <property type="molecule type" value="Genomic_DNA"/>
</dbReference>
<proteinExistence type="predicted"/>
<name>A0AAV4KTI2_9ACTN</name>
<dbReference type="Proteomes" id="UP000642014">
    <property type="component" value="Unassembled WGS sequence"/>
</dbReference>
<dbReference type="SMART" id="SM00357">
    <property type="entry name" value="CSP"/>
    <property type="match status" value="1"/>
</dbReference>
<feature type="region of interest" description="Disordered" evidence="1">
    <location>
        <begin position="1"/>
        <end position="43"/>
    </location>
</feature>
<evidence type="ECO:0000259" key="2">
    <source>
        <dbReference type="PROSITE" id="PS51857"/>
    </source>
</evidence>
<accession>A0AAV4KTI2</accession>
<protein>
    <recommendedName>
        <fullName evidence="2">CSD domain-containing protein</fullName>
    </recommendedName>
</protein>
<reference evidence="3 4" key="1">
    <citation type="journal article" date="2014" name="Int. J. Syst. Evol. Microbiol.">
        <title>Complete genome sequence of Corynebacterium casei LMG S-19264T (=DSM 44701T), isolated from a smear-ripened cheese.</title>
        <authorList>
            <consortium name="US DOE Joint Genome Institute (JGI-PGF)"/>
            <person name="Walter F."/>
            <person name="Albersmeier A."/>
            <person name="Kalinowski J."/>
            <person name="Ruckert C."/>
        </authorList>
    </citation>
    <scope>NUCLEOTIDE SEQUENCE [LARGE SCALE GENOMIC DNA]</scope>
    <source>
        <strain evidence="3 4">JCM 4205</strain>
    </source>
</reference>
<gene>
    <name evidence="3" type="ORF">GCM10010497_63140</name>
</gene>
<dbReference type="GO" id="GO:0003676">
    <property type="term" value="F:nucleic acid binding"/>
    <property type="evidence" value="ECO:0007669"/>
    <property type="project" value="InterPro"/>
</dbReference>
<comment type="caution">
    <text evidence="3">The sequence shown here is derived from an EMBL/GenBank/DDBJ whole genome shotgun (WGS) entry which is preliminary data.</text>
</comment>
<organism evidence="3 4">
    <name type="scientific">Streptomyces cinereoruber</name>
    <dbReference type="NCBI Taxonomy" id="67260"/>
    <lineage>
        <taxon>Bacteria</taxon>
        <taxon>Bacillati</taxon>
        <taxon>Actinomycetota</taxon>
        <taxon>Actinomycetes</taxon>
        <taxon>Kitasatosporales</taxon>
        <taxon>Streptomycetaceae</taxon>
        <taxon>Streptomyces</taxon>
    </lineage>
</organism>
<dbReference type="Pfam" id="PF00313">
    <property type="entry name" value="CSD"/>
    <property type="match status" value="1"/>
</dbReference>
<dbReference type="SUPFAM" id="SSF50249">
    <property type="entry name" value="Nucleic acid-binding proteins"/>
    <property type="match status" value="1"/>
</dbReference>
<evidence type="ECO:0000313" key="3">
    <source>
        <dbReference type="EMBL" id="GGR51070.1"/>
    </source>
</evidence>
<feature type="domain" description="CSD" evidence="2">
    <location>
        <begin position="49"/>
        <end position="113"/>
    </location>
</feature>
<feature type="compositionally biased region" description="Basic residues" evidence="1">
    <location>
        <begin position="1"/>
        <end position="12"/>
    </location>
</feature>
<dbReference type="PROSITE" id="PS51857">
    <property type="entry name" value="CSD_2"/>
    <property type="match status" value="1"/>
</dbReference>
<evidence type="ECO:0000256" key="1">
    <source>
        <dbReference type="SAM" id="MobiDB-lite"/>
    </source>
</evidence>
<dbReference type="Gene3D" id="2.40.50.140">
    <property type="entry name" value="Nucleic acid-binding proteins"/>
    <property type="match status" value="1"/>
</dbReference>